<dbReference type="AlphaFoldDB" id="A0A8J3GJA7"/>
<evidence type="ECO:0000313" key="5">
    <source>
        <dbReference type="Proteomes" id="UP000630142"/>
    </source>
</evidence>
<protein>
    <submittedName>
        <fullName evidence="4">Acetyltransferase</fullName>
    </submittedName>
</protein>
<dbReference type="InterPro" id="IPR016181">
    <property type="entry name" value="Acyl_CoA_acyltransferase"/>
</dbReference>
<reference evidence="4" key="1">
    <citation type="journal article" date="2014" name="Int. J. Syst. Evol. Microbiol.">
        <title>Complete genome sequence of Corynebacterium casei LMG S-19264T (=DSM 44701T), isolated from a smear-ripened cheese.</title>
        <authorList>
            <consortium name="US DOE Joint Genome Institute (JGI-PGF)"/>
            <person name="Walter F."/>
            <person name="Albersmeier A."/>
            <person name="Kalinowski J."/>
            <person name="Ruckert C."/>
        </authorList>
    </citation>
    <scope>NUCLEOTIDE SEQUENCE</scope>
    <source>
        <strain evidence="4">KCTC 42249</strain>
    </source>
</reference>
<keyword evidence="1" id="KW-0808">Transferase</keyword>
<keyword evidence="5" id="KW-1185">Reference proteome</keyword>
<keyword evidence="2" id="KW-0012">Acyltransferase</keyword>
<gene>
    <name evidence="4" type="ORF">GCM10016234_08030</name>
</gene>
<dbReference type="Proteomes" id="UP000630142">
    <property type="component" value="Unassembled WGS sequence"/>
</dbReference>
<dbReference type="InterPro" id="IPR050832">
    <property type="entry name" value="Bact_Acetyltransf"/>
</dbReference>
<sequence>MSVFVRTAGSRDIPAIRALLAETWHATYDGLYGPAMVEELTAEWHSPKALQAMIDRDRSDYLVADDGERLCGCAYAAAIGDDARTVTLFQLYVLPAFQGSGIGGMLLEEIEQSFFESELLRLEVEERNSRAVAFYETEGFTQVGREEHGGALPRTVLIYEKSLV</sequence>
<dbReference type="GO" id="GO:0016747">
    <property type="term" value="F:acyltransferase activity, transferring groups other than amino-acyl groups"/>
    <property type="evidence" value="ECO:0007669"/>
    <property type="project" value="InterPro"/>
</dbReference>
<feature type="domain" description="N-acetyltransferase" evidence="3">
    <location>
        <begin position="3"/>
        <end position="164"/>
    </location>
</feature>
<accession>A0A8J3GJA7</accession>
<dbReference type="Pfam" id="PF00583">
    <property type="entry name" value="Acetyltransf_1"/>
    <property type="match status" value="1"/>
</dbReference>
<comment type="caution">
    <text evidence="4">The sequence shown here is derived from an EMBL/GenBank/DDBJ whole genome shotgun (WGS) entry which is preliminary data.</text>
</comment>
<reference evidence="4" key="2">
    <citation type="submission" date="2020-09" db="EMBL/GenBank/DDBJ databases">
        <authorList>
            <person name="Sun Q."/>
            <person name="Kim S."/>
        </authorList>
    </citation>
    <scope>NUCLEOTIDE SEQUENCE</scope>
    <source>
        <strain evidence="4">KCTC 42249</strain>
    </source>
</reference>
<organism evidence="4 5">
    <name type="scientific">Tianweitania populi</name>
    <dbReference type="NCBI Taxonomy" id="1607949"/>
    <lineage>
        <taxon>Bacteria</taxon>
        <taxon>Pseudomonadati</taxon>
        <taxon>Pseudomonadota</taxon>
        <taxon>Alphaproteobacteria</taxon>
        <taxon>Hyphomicrobiales</taxon>
        <taxon>Phyllobacteriaceae</taxon>
        <taxon>Tianweitania</taxon>
    </lineage>
</organism>
<evidence type="ECO:0000256" key="2">
    <source>
        <dbReference type="ARBA" id="ARBA00023315"/>
    </source>
</evidence>
<dbReference type="PROSITE" id="PS51186">
    <property type="entry name" value="GNAT"/>
    <property type="match status" value="1"/>
</dbReference>
<dbReference type="RefSeq" id="WP_189501822.1">
    <property type="nucleotide sequence ID" value="NZ_BMZQ01000001.1"/>
</dbReference>
<evidence type="ECO:0000256" key="1">
    <source>
        <dbReference type="ARBA" id="ARBA00022679"/>
    </source>
</evidence>
<dbReference type="PANTHER" id="PTHR43877:SF2">
    <property type="entry name" value="AMINOALKYLPHOSPHONATE N-ACETYLTRANSFERASE-RELATED"/>
    <property type="match status" value="1"/>
</dbReference>
<evidence type="ECO:0000259" key="3">
    <source>
        <dbReference type="PROSITE" id="PS51186"/>
    </source>
</evidence>
<dbReference type="EMBL" id="BMZQ01000001">
    <property type="protein sequence ID" value="GHD08471.1"/>
    <property type="molecule type" value="Genomic_DNA"/>
</dbReference>
<evidence type="ECO:0000313" key="4">
    <source>
        <dbReference type="EMBL" id="GHD08471.1"/>
    </source>
</evidence>
<dbReference type="Gene3D" id="3.40.630.30">
    <property type="match status" value="1"/>
</dbReference>
<dbReference type="InterPro" id="IPR000182">
    <property type="entry name" value="GNAT_dom"/>
</dbReference>
<dbReference type="PANTHER" id="PTHR43877">
    <property type="entry name" value="AMINOALKYLPHOSPHONATE N-ACETYLTRANSFERASE-RELATED-RELATED"/>
    <property type="match status" value="1"/>
</dbReference>
<dbReference type="CDD" id="cd04301">
    <property type="entry name" value="NAT_SF"/>
    <property type="match status" value="1"/>
</dbReference>
<name>A0A8J3GJA7_9HYPH</name>
<proteinExistence type="predicted"/>
<dbReference type="SUPFAM" id="SSF55729">
    <property type="entry name" value="Acyl-CoA N-acyltransferases (Nat)"/>
    <property type="match status" value="1"/>
</dbReference>